<name>A0AAW9QRG1_9CHRO</name>
<feature type="transmembrane region" description="Helical" evidence="6">
    <location>
        <begin position="27"/>
        <end position="48"/>
    </location>
</feature>
<dbReference type="Proteomes" id="UP001328733">
    <property type="component" value="Unassembled WGS sequence"/>
</dbReference>
<evidence type="ECO:0000256" key="3">
    <source>
        <dbReference type="ARBA" id="ARBA00022692"/>
    </source>
</evidence>
<evidence type="ECO:0000256" key="6">
    <source>
        <dbReference type="SAM" id="Phobius"/>
    </source>
</evidence>
<dbReference type="PANTHER" id="PTHR21716">
    <property type="entry name" value="TRANSMEMBRANE PROTEIN"/>
    <property type="match status" value="1"/>
</dbReference>
<keyword evidence="4 6" id="KW-1133">Transmembrane helix</keyword>
<dbReference type="GO" id="GO:0016020">
    <property type="term" value="C:membrane"/>
    <property type="evidence" value="ECO:0007669"/>
    <property type="project" value="UniProtKB-SubCell"/>
</dbReference>
<keyword evidence="8" id="KW-1185">Reference proteome</keyword>
<evidence type="ECO:0000256" key="4">
    <source>
        <dbReference type="ARBA" id="ARBA00022989"/>
    </source>
</evidence>
<feature type="transmembrane region" description="Helical" evidence="6">
    <location>
        <begin position="54"/>
        <end position="80"/>
    </location>
</feature>
<accession>A0AAW9QRG1</accession>
<evidence type="ECO:0000313" key="8">
    <source>
        <dbReference type="Proteomes" id="UP001328733"/>
    </source>
</evidence>
<dbReference type="EMBL" id="JBAFSM010000008">
    <property type="protein sequence ID" value="MEG3436552.1"/>
    <property type="molecule type" value="Genomic_DNA"/>
</dbReference>
<evidence type="ECO:0000256" key="2">
    <source>
        <dbReference type="ARBA" id="ARBA00009773"/>
    </source>
</evidence>
<feature type="transmembrane region" description="Helical" evidence="6">
    <location>
        <begin position="263"/>
        <end position="279"/>
    </location>
</feature>
<evidence type="ECO:0000256" key="1">
    <source>
        <dbReference type="ARBA" id="ARBA00004141"/>
    </source>
</evidence>
<dbReference type="AlphaFoldDB" id="A0AAW9QRG1"/>
<proteinExistence type="inferred from homology"/>
<dbReference type="RefSeq" id="WP_332864010.1">
    <property type="nucleotide sequence ID" value="NZ_JBAFSM010000008.1"/>
</dbReference>
<keyword evidence="3 6" id="KW-0812">Transmembrane</keyword>
<keyword evidence="5 6" id="KW-0472">Membrane</keyword>
<comment type="subcellular location">
    <subcellularLocation>
        <location evidence="1">Membrane</location>
        <topology evidence="1">Multi-pass membrane protein</topology>
    </subcellularLocation>
</comment>
<sequence length="349" mass="39155">MTLGNAIGLVILVIGLFVLWNIRQILLLAFMAIVLANVLNLLVTWLQHHRLKRSIALFATTAALLLGVIGIFGGIVPALAGQFRELMALLPRGIEKLWGQLQTLGDRLDPSILDTFPDLNTLLSQLQPLLNQIAGRGLSVFYGSLGVLLSLLLILALALMVLADPAPYLLAFIRLFPAFYRPRVRSILKQCDRDLKAWLKGIVFHMTIATVASWLGLSLIGIPLAFSQAVLAGFFTFIPNLGPLLSLIPPFTIALLEDPWKPWAVLFLYLWIYLLIQYFDRHPPLPILSVRELDLFPAFLLLAQLFFASLFGFLGLFLAVPLSLVGRVWLREAVIEDILDRWNWFDREE</sequence>
<comment type="similarity">
    <text evidence="2">Belongs to the autoinducer-2 exporter (AI-2E) (TC 2.A.86) family.</text>
</comment>
<feature type="transmembrane region" description="Helical" evidence="6">
    <location>
        <begin position="202"/>
        <end position="226"/>
    </location>
</feature>
<evidence type="ECO:0000256" key="5">
    <source>
        <dbReference type="ARBA" id="ARBA00023136"/>
    </source>
</evidence>
<dbReference type="Pfam" id="PF01594">
    <property type="entry name" value="AI-2E_transport"/>
    <property type="match status" value="1"/>
</dbReference>
<protein>
    <submittedName>
        <fullName evidence="7">AI-2E family transporter</fullName>
    </submittedName>
</protein>
<comment type="caution">
    <text evidence="7">The sequence shown here is derived from an EMBL/GenBank/DDBJ whole genome shotgun (WGS) entry which is preliminary data.</text>
</comment>
<evidence type="ECO:0000313" key="7">
    <source>
        <dbReference type="EMBL" id="MEG3436552.1"/>
    </source>
</evidence>
<gene>
    <name evidence="7" type="ORF">V0288_05420</name>
</gene>
<feature type="transmembrane region" description="Helical" evidence="6">
    <location>
        <begin position="299"/>
        <end position="322"/>
    </location>
</feature>
<feature type="transmembrane region" description="Helical" evidence="6">
    <location>
        <begin position="232"/>
        <end position="256"/>
    </location>
</feature>
<dbReference type="GO" id="GO:0055085">
    <property type="term" value="P:transmembrane transport"/>
    <property type="evidence" value="ECO:0007669"/>
    <property type="project" value="TreeGrafter"/>
</dbReference>
<organism evidence="7 8">
    <name type="scientific">Pannus brasiliensis CCIBt3594</name>
    <dbReference type="NCBI Taxonomy" id="1427578"/>
    <lineage>
        <taxon>Bacteria</taxon>
        <taxon>Bacillati</taxon>
        <taxon>Cyanobacteriota</taxon>
        <taxon>Cyanophyceae</taxon>
        <taxon>Oscillatoriophycideae</taxon>
        <taxon>Chroococcales</taxon>
        <taxon>Microcystaceae</taxon>
        <taxon>Pannus</taxon>
    </lineage>
</organism>
<feature type="transmembrane region" description="Helical" evidence="6">
    <location>
        <begin position="140"/>
        <end position="159"/>
    </location>
</feature>
<dbReference type="PANTHER" id="PTHR21716:SF62">
    <property type="entry name" value="TRANSPORT PROTEIN YDBI-RELATED"/>
    <property type="match status" value="1"/>
</dbReference>
<feature type="transmembrane region" description="Helical" evidence="6">
    <location>
        <begin position="6"/>
        <end position="22"/>
    </location>
</feature>
<dbReference type="InterPro" id="IPR002549">
    <property type="entry name" value="AI-2E-like"/>
</dbReference>
<reference evidence="7 8" key="1">
    <citation type="submission" date="2024-01" db="EMBL/GenBank/DDBJ databases">
        <title>Genomic insights into the taxonomy and metabolism of the cyanobacterium Pannus brasiliensis CCIBt3594.</title>
        <authorList>
            <person name="Machado M."/>
            <person name="Botero N.B."/>
            <person name="Andreote A.P.D."/>
            <person name="Feitosa A.M.T."/>
            <person name="Popin R."/>
            <person name="Sivonen K."/>
            <person name="Fiore M.F."/>
        </authorList>
    </citation>
    <scope>NUCLEOTIDE SEQUENCE [LARGE SCALE GENOMIC DNA]</scope>
    <source>
        <strain evidence="7 8">CCIBt3594</strain>
    </source>
</reference>